<evidence type="ECO:0000313" key="2">
    <source>
        <dbReference type="Proteomes" id="UP000266841"/>
    </source>
</evidence>
<reference evidence="1 2" key="1">
    <citation type="journal article" date="2012" name="Genome Biol.">
        <title>Genome and low-iron response of an oceanic diatom adapted to chronic iron limitation.</title>
        <authorList>
            <person name="Lommer M."/>
            <person name="Specht M."/>
            <person name="Roy A.S."/>
            <person name="Kraemer L."/>
            <person name="Andreson R."/>
            <person name="Gutowska M.A."/>
            <person name="Wolf J."/>
            <person name="Bergner S.V."/>
            <person name="Schilhabel M.B."/>
            <person name="Klostermeier U.C."/>
            <person name="Beiko R.G."/>
            <person name="Rosenstiel P."/>
            <person name="Hippler M."/>
            <person name="Laroche J."/>
        </authorList>
    </citation>
    <scope>NUCLEOTIDE SEQUENCE [LARGE SCALE GENOMIC DNA]</scope>
    <source>
        <strain evidence="1 2">CCMP1005</strain>
    </source>
</reference>
<comment type="caution">
    <text evidence="1">The sequence shown here is derived from an EMBL/GenBank/DDBJ whole genome shotgun (WGS) entry which is preliminary data.</text>
</comment>
<proteinExistence type="predicted"/>
<evidence type="ECO:0000313" key="1">
    <source>
        <dbReference type="EMBL" id="EJK62454.1"/>
    </source>
</evidence>
<protein>
    <recommendedName>
        <fullName evidence="3">F-box domain-containing protein</fullName>
    </recommendedName>
</protein>
<dbReference type="Proteomes" id="UP000266841">
    <property type="component" value="Unassembled WGS sequence"/>
</dbReference>
<dbReference type="EMBL" id="AGNL01018875">
    <property type="protein sequence ID" value="EJK62454.1"/>
    <property type="molecule type" value="Genomic_DNA"/>
</dbReference>
<dbReference type="CDD" id="cd09917">
    <property type="entry name" value="F-box_SF"/>
    <property type="match status" value="1"/>
</dbReference>
<gene>
    <name evidence="1" type="ORF">THAOC_16936</name>
</gene>
<keyword evidence="2" id="KW-1185">Reference proteome</keyword>
<dbReference type="AlphaFoldDB" id="K0SBX8"/>
<evidence type="ECO:0008006" key="3">
    <source>
        <dbReference type="Google" id="ProtNLM"/>
    </source>
</evidence>
<sequence>MSGNSRAAGGLGDQDPDLLLLISSYLDARDLVRLSLTGRRTLVRIADEAARHAVESRAPGLFPKYDDETWTLTLHHHELLGRPLRLDTLVGRDVRHVRRDGAAISVSTDQYMTGVSDAVMRGGRHLAYFKRSGGNNVYLGVTRPLKGLGRLGFDNYMPFHQSHQTELLNQFDPVRWQYNNVHSCMLSCFYASCCWGDLDSNYGDAFVDGGEELQLDDGTEPIGLLLDLDEGSLTAFKGGRRVGTLKHGLGGDYVWVVSLRCSTESTSCTVSIEKGDVAELQA</sequence>
<name>K0SBX8_THAOC</name>
<organism evidence="1 2">
    <name type="scientific">Thalassiosira oceanica</name>
    <name type="common">Marine diatom</name>
    <dbReference type="NCBI Taxonomy" id="159749"/>
    <lineage>
        <taxon>Eukaryota</taxon>
        <taxon>Sar</taxon>
        <taxon>Stramenopiles</taxon>
        <taxon>Ochrophyta</taxon>
        <taxon>Bacillariophyta</taxon>
        <taxon>Coscinodiscophyceae</taxon>
        <taxon>Thalassiosirophycidae</taxon>
        <taxon>Thalassiosirales</taxon>
        <taxon>Thalassiosiraceae</taxon>
        <taxon>Thalassiosira</taxon>
    </lineage>
</organism>
<accession>K0SBX8</accession>